<keyword evidence="5" id="KW-0472">Membrane</keyword>
<keyword evidence="2" id="KW-0547">Nucleotide-binding</keyword>
<feature type="domain" description="Protein kinase" evidence="6">
    <location>
        <begin position="9"/>
        <end position="265"/>
    </location>
</feature>
<dbReference type="InterPro" id="IPR000719">
    <property type="entry name" value="Prot_kinase_dom"/>
</dbReference>
<evidence type="ECO:0000259" key="6">
    <source>
        <dbReference type="PROSITE" id="PS50011"/>
    </source>
</evidence>
<gene>
    <name evidence="7" type="ORF">GCM10009824_13200</name>
</gene>
<organism evidence="7 8">
    <name type="scientific">Kocuria atrinae</name>
    <dbReference type="NCBI Taxonomy" id="592377"/>
    <lineage>
        <taxon>Bacteria</taxon>
        <taxon>Bacillati</taxon>
        <taxon>Actinomycetota</taxon>
        <taxon>Actinomycetes</taxon>
        <taxon>Micrococcales</taxon>
        <taxon>Micrococcaceae</taxon>
        <taxon>Kocuria</taxon>
    </lineage>
</organism>
<proteinExistence type="inferred from homology"/>
<accession>A0ABN2XR81</accession>
<feature type="compositionally biased region" description="Basic and acidic residues" evidence="4">
    <location>
        <begin position="311"/>
        <end position="320"/>
    </location>
</feature>
<dbReference type="RefSeq" id="WP_344224212.1">
    <property type="nucleotide sequence ID" value="NZ_BAAAQA010000015.1"/>
</dbReference>
<evidence type="ECO:0000313" key="8">
    <source>
        <dbReference type="Proteomes" id="UP001500166"/>
    </source>
</evidence>
<dbReference type="SMART" id="SM00220">
    <property type="entry name" value="S_TKc"/>
    <property type="match status" value="1"/>
</dbReference>
<dbReference type="Gene3D" id="1.10.510.10">
    <property type="entry name" value="Transferase(Phosphotransferase) domain 1"/>
    <property type="match status" value="1"/>
</dbReference>
<evidence type="ECO:0000256" key="5">
    <source>
        <dbReference type="SAM" id="Phobius"/>
    </source>
</evidence>
<evidence type="ECO:0000256" key="4">
    <source>
        <dbReference type="SAM" id="MobiDB-lite"/>
    </source>
</evidence>
<sequence>MSDTIAGRFELLEPIAKGGSGAVWRAMDHKLHQECAAKVLRQRDSADLLRFVREQSVKLDHPHVVAPYGWAAEDEYVAIAMPLVSGGTLEAALGDNGAVSDVVAEEILYQLLQALQFVHARGWIHRDVKPGNVLMEPTGSGRPWARLADFGIAVRAEDARLTHTGTVVGTPGYLPHEAYGPMEPAISTDLYAAGVTAVRLVDPHVDLSNPLEPAAVEGLFPDSPQLRGHVAGLLSNEPKQRIAAAKIAIRDLGEGSANRASQESLTAEGEPFEIFDVLSPTTERELSVVPDAAVLPLSEEAPTARIEWHAVRGKGDEARQAAELPRISDDPLNPFGNLTSTGEATEALPVQEVPATEAVPHVPSEEPSPTPRPTPAATAKRTRRSRMPWVILALLLAGIALTAGYVLAGPALSSWLDEVTGSEPEVTQTPDAPPTPSAPQEPSMDVTPVCTEQEDGSLSCVVTP</sequence>
<keyword evidence="5" id="KW-1133">Transmembrane helix</keyword>
<evidence type="ECO:0000313" key="7">
    <source>
        <dbReference type="EMBL" id="GAA2115338.1"/>
    </source>
</evidence>
<dbReference type="EMBL" id="BAAAQA010000015">
    <property type="protein sequence ID" value="GAA2115338.1"/>
    <property type="molecule type" value="Genomic_DNA"/>
</dbReference>
<comment type="similarity">
    <text evidence="1">Belongs to the protein kinase superfamily. STE Ser/Thr protein kinase family. STE20 subfamily.</text>
</comment>
<comment type="caution">
    <text evidence="7">The sequence shown here is derived from an EMBL/GenBank/DDBJ whole genome shotgun (WGS) entry which is preliminary data.</text>
</comment>
<dbReference type="Proteomes" id="UP001500166">
    <property type="component" value="Unassembled WGS sequence"/>
</dbReference>
<feature type="region of interest" description="Disordered" evidence="4">
    <location>
        <begin position="419"/>
        <end position="464"/>
    </location>
</feature>
<feature type="region of interest" description="Disordered" evidence="4">
    <location>
        <begin position="311"/>
        <end position="341"/>
    </location>
</feature>
<dbReference type="CDD" id="cd14014">
    <property type="entry name" value="STKc_PknB_like"/>
    <property type="match status" value="1"/>
</dbReference>
<dbReference type="PANTHER" id="PTHR45832:SF22">
    <property type="entry name" value="SERINE_THREONINE-PROTEIN KINASE SAMKA-RELATED"/>
    <property type="match status" value="1"/>
</dbReference>
<feature type="transmembrane region" description="Helical" evidence="5">
    <location>
        <begin position="389"/>
        <end position="408"/>
    </location>
</feature>
<dbReference type="InterPro" id="IPR051931">
    <property type="entry name" value="PAK3-like"/>
</dbReference>
<evidence type="ECO:0000256" key="2">
    <source>
        <dbReference type="ARBA" id="ARBA00022741"/>
    </source>
</evidence>
<evidence type="ECO:0000256" key="1">
    <source>
        <dbReference type="ARBA" id="ARBA00008874"/>
    </source>
</evidence>
<keyword evidence="8" id="KW-1185">Reference proteome</keyword>
<keyword evidence="5" id="KW-0812">Transmembrane</keyword>
<protein>
    <recommendedName>
        <fullName evidence="6">Protein kinase domain-containing protein</fullName>
    </recommendedName>
</protein>
<keyword evidence="3" id="KW-0067">ATP-binding</keyword>
<dbReference type="SUPFAM" id="SSF56112">
    <property type="entry name" value="Protein kinase-like (PK-like)"/>
    <property type="match status" value="1"/>
</dbReference>
<reference evidence="7 8" key="1">
    <citation type="journal article" date="2019" name="Int. J. Syst. Evol. Microbiol.">
        <title>The Global Catalogue of Microorganisms (GCM) 10K type strain sequencing project: providing services to taxonomists for standard genome sequencing and annotation.</title>
        <authorList>
            <consortium name="The Broad Institute Genomics Platform"/>
            <consortium name="The Broad Institute Genome Sequencing Center for Infectious Disease"/>
            <person name="Wu L."/>
            <person name="Ma J."/>
        </authorList>
    </citation>
    <scope>NUCLEOTIDE SEQUENCE [LARGE SCALE GENOMIC DNA]</scope>
    <source>
        <strain evidence="7 8">JCM 15914</strain>
    </source>
</reference>
<feature type="region of interest" description="Disordered" evidence="4">
    <location>
        <begin position="359"/>
        <end position="383"/>
    </location>
</feature>
<name>A0ABN2XR81_9MICC</name>
<dbReference type="PANTHER" id="PTHR45832">
    <property type="entry name" value="SERINE/THREONINE-PROTEIN KINASE SAMKA-RELATED-RELATED"/>
    <property type="match status" value="1"/>
</dbReference>
<dbReference type="PROSITE" id="PS50011">
    <property type="entry name" value="PROTEIN_KINASE_DOM"/>
    <property type="match status" value="1"/>
</dbReference>
<dbReference type="Pfam" id="PF00069">
    <property type="entry name" value="Pkinase"/>
    <property type="match status" value="1"/>
</dbReference>
<evidence type="ECO:0000256" key="3">
    <source>
        <dbReference type="ARBA" id="ARBA00022840"/>
    </source>
</evidence>
<dbReference type="InterPro" id="IPR011009">
    <property type="entry name" value="Kinase-like_dom_sf"/>
</dbReference>